<gene>
    <name evidence="1" type="ORF">PEVE_00004439</name>
</gene>
<proteinExistence type="predicted"/>
<accession>A0ABN8QED2</accession>
<keyword evidence="2" id="KW-1185">Reference proteome</keyword>
<evidence type="ECO:0000313" key="2">
    <source>
        <dbReference type="Proteomes" id="UP001159427"/>
    </source>
</evidence>
<reference evidence="1 2" key="1">
    <citation type="submission" date="2022-05" db="EMBL/GenBank/DDBJ databases">
        <authorList>
            <consortium name="Genoscope - CEA"/>
            <person name="William W."/>
        </authorList>
    </citation>
    <scope>NUCLEOTIDE SEQUENCE [LARGE SCALE GENOMIC DNA]</scope>
</reference>
<organism evidence="1 2">
    <name type="scientific">Porites evermanni</name>
    <dbReference type="NCBI Taxonomy" id="104178"/>
    <lineage>
        <taxon>Eukaryota</taxon>
        <taxon>Metazoa</taxon>
        <taxon>Cnidaria</taxon>
        <taxon>Anthozoa</taxon>
        <taxon>Hexacorallia</taxon>
        <taxon>Scleractinia</taxon>
        <taxon>Fungiina</taxon>
        <taxon>Poritidae</taxon>
        <taxon>Porites</taxon>
    </lineage>
</organism>
<dbReference type="Proteomes" id="UP001159427">
    <property type="component" value="Unassembled WGS sequence"/>
</dbReference>
<protein>
    <submittedName>
        <fullName evidence="1">Uncharacterized protein</fullName>
    </submittedName>
</protein>
<name>A0ABN8QED2_9CNID</name>
<dbReference type="EMBL" id="CALNXI010001276">
    <property type="protein sequence ID" value="CAH3162948.1"/>
    <property type="molecule type" value="Genomic_DNA"/>
</dbReference>
<sequence length="540" mass="59996">MNDSYRIKNLKTPQDSKDPATKYYVDNTFLDTDGSYPMKGNLNMDNNRILNLPAPTASTDAATKKYVDDISSSGGSSDLSNYLKKDGSVAMTGPLKMGTPSPKNYNQIKFLEDPTNSHNAATKGYVDKNSLRINGTNSMNVYVDHRLNMRLKKDGTEAMTGNLNVGNNKIVGLATPVSNTDAATKKYVDDNSGGSPDLSDCLEKDGTVAMTGNLNLNNNKIVNLEDPTTDKQAANRGWVRKQINRLDHHSGDASSGVFTITDPDTPTTLYLQFVSGSSFDDFFFTTSAPGQPLVGWTPTANTYINKIEFQFGSRNVNVDFLWFIPRDISHSNSKFWIKIKNIKLDRNSNNSAATVAFVKELAPHTKNALYRLYFSEFYDFSDADLYGLSKGVSGVIFNSLKPNITLPNRNLTDITNNGINVKDNNNILVKLDYNKSNNKVTLTVNKTTQNFTMLSSFNGQRIVVWLAEDFNSNVTKVSISNYSSTLTIPAVQKSFLQQFDFTTEDGVLNKLMYSPKFYDIGSDQYHKVMLQEKLNGSYVT</sequence>
<evidence type="ECO:0000313" key="1">
    <source>
        <dbReference type="EMBL" id="CAH3162948.1"/>
    </source>
</evidence>
<comment type="caution">
    <text evidence="1">The sequence shown here is derived from an EMBL/GenBank/DDBJ whole genome shotgun (WGS) entry which is preliminary data.</text>
</comment>